<organism evidence="4 5">
    <name type="scientific">Steinernema hermaphroditum</name>
    <dbReference type="NCBI Taxonomy" id="289476"/>
    <lineage>
        <taxon>Eukaryota</taxon>
        <taxon>Metazoa</taxon>
        <taxon>Ecdysozoa</taxon>
        <taxon>Nematoda</taxon>
        <taxon>Chromadorea</taxon>
        <taxon>Rhabditida</taxon>
        <taxon>Tylenchina</taxon>
        <taxon>Panagrolaimomorpha</taxon>
        <taxon>Strongyloidoidea</taxon>
        <taxon>Steinernematidae</taxon>
        <taxon>Steinernema</taxon>
    </lineage>
</organism>
<dbReference type="GO" id="GO:0009408">
    <property type="term" value="P:response to heat"/>
    <property type="evidence" value="ECO:0007669"/>
    <property type="project" value="TreeGrafter"/>
</dbReference>
<feature type="domain" description="SHSP" evidence="3">
    <location>
        <begin position="26"/>
        <end position="136"/>
    </location>
</feature>
<comment type="caution">
    <text evidence="4">The sequence shown here is derived from an EMBL/GenBank/DDBJ whole genome shotgun (WGS) entry which is preliminary data.</text>
</comment>
<dbReference type="EMBL" id="JAUCMV010000003">
    <property type="protein sequence ID" value="KAK0408156.1"/>
    <property type="molecule type" value="Genomic_DNA"/>
</dbReference>
<keyword evidence="5" id="KW-1185">Reference proteome</keyword>
<sequence>MALLLSDSLFPGLTPFRFRRRRDPFAEFFEEFNPVSSRVCRKDGDFSVSLKTSEFAPEELEVSVVGDFIAVEGKHFSESENGSVERHFCQKIRIPSDIDPESICSALDSDGNLCVCAKINKPAVEGEKRNIPIGIAAKKQEQ</sequence>
<evidence type="ECO:0000256" key="2">
    <source>
        <dbReference type="RuleBase" id="RU003616"/>
    </source>
</evidence>
<dbReference type="Pfam" id="PF00011">
    <property type="entry name" value="HSP20"/>
    <property type="match status" value="1"/>
</dbReference>
<dbReference type="CDD" id="cd06526">
    <property type="entry name" value="metazoan_ACD"/>
    <property type="match status" value="1"/>
</dbReference>
<dbReference type="Gene3D" id="2.60.40.790">
    <property type="match status" value="1"/>
</dbReference>
<gene>
    <name evidence="4" type="ORF">QR680_003806</name>
</gene>
<reference evidence="4" key="1">
    <citation type="submission" date="2023-06" db="EMBL/GenBank/DDBJ databases">
        <title>Genomic analysis of the entomopathogenic nematode Steinernema hermaphroditum.</title>
        <authorList>
            <person name="Schwarz E.M."/>
            <person name="Heppert J.K."/>
            <person name="Baniya A."/>
            <person name="Schwartz H.T."/>
            <person name="Tan C.-H."/>
            <person name="Antoshechkin I."/>
            <person name="Sternberg P.W."/>
            <person name="Goodrich-Blair H."/>
            <person name="Dillman A.R."/>
        </authorList>
    </citation>
    <scope>NUCLEOTIDE SEQUENCE</scope>
    <source>
        <strain evidence="4">PS9179</strain>
        <tissue evidence="4">Whole animal</tissue>
    </source>
</reference>
<protein>
    <recommendedName>
        <fullName evidence="3">SHSP domain-containing protein</fullName>
    </recommendedName>
</protein>
<dbReference type="AlphaFoldDB" id="A0AA39HLL7"/>
<evidence type="ECO:0000313" key="5">
    <source>
        <dbReference type="Proteomes" id="UP001175271"/>
    </source>
</evidence>
<dbReference type="GO" id="GO:0042026">
    <property type="term" value="P:protein refolding"/>
    <property type="evidence" value="ECO:0007669"/>
    <property type="project" value="TreeGrafter"/>
</dbReference>
<dbReference type="PROSITE" id="PS01031">
    <property type="entry name" value="SHSP"/>
    <property type="match status" value="1"/>
</dbReference>
<dbReference type="PRINTS" id="PR00299">
    <property type="entry name" value="ACRYSTALLIN"/>
</dbReference>
<dbReference type="InterPro" id="IPR008978">
    <property type="entry name" value="HSP20-like_chaperone"/>
</dbReference>
<evidence type="ECO:0000313" key="4">
    <source>
        <dbReference type="EMBL" id="KAK0408156.1"/>
    </source>
</evidence>
<evidence type="ECO:0000256" key="1">
    <source>
        <dbReference type="PROSITE-ProRule" id="PRU00285"/>
    </source>
</evidence>
<dbReference type="GO" id="GO:0051082">
    <property type="term" value="F:unfolded protein binding"/>
    <property type="evidence" value="ECO:0007669"/>
    <property type="project" value="TreeGrafter"/>
</dbReference>
<accession>A0AA39HLL7</accession>
<dbReference type="PANTHER" id="PTHR45640">
    <property type="entry name" value="HEAT SHOCK PROTEIN HSP-12.2-RELATED"/>
    <property type="match status" value="1"/>
</dbReference>
<comment type="similarity">
    <text evidence="1 2">Belongs to the small heat shock protein (HSP20) family.</text>
</comment>
<evidence type="ECO:0000259" key="3">
    <source>
        <dbReference type="PROSITE" id="PS01031"/>
    </source>
</evidence>
<proteinExistence type="inferred from homology"/>
<dbReference type="SUPFAM" id="SSF49764">
    <property type="entry name" value="HSP20-like chaperones"/>
    <property type="match status" value="1"/>
</dbReference>
<dbReference type="Proteomes" id="UP001175271">
    <property type="component" value="Unassembled WGS sequence"/>
</dbReference>
<dbReference type="InterPro" id="IPR001436">
    <property type="entry name" value="Alpha-crystallin/sHSP_animal"/>
</dbReference>
<dbReference type="PANTHER" id="PTHR45640:SF26">
    <property type="entry name" value="RE23625P"/>
    <property type="match status" value="1"/>
</dbReference>
<dbReference type="InterPro" id="IPR002068">
    <property type="entry name" value="A-crystallin/Hsp20_dom"/>
</dbReference>
<name>A0AA39HLL7_9BILA</name>
<dbReference type="GO" id="GO:0005634">
    <property type="term" value="C:nucleus"/>
    <property type="evidence" value="ECO:0007669"/>
    <property type="project" value="TreeGrafter"/>
</dbReference>
<dbReference type="GO" id="GO:0005737">
    <property type="term" value="C:cytoplasm"/>
    <property type="evidence" value="ECO:0007669"/>
    <property type="project" value="TreeGrafter"/>
</dbReference>